<dbReference type="AlphaFoldDB" id="A0A150J9E7"/>
<evidence type="ECO:0000313" key="1">
    <source>
        <dbReference type="EMBL" id="KYC53859.1"/>
    </source>
</evidence>
<name>A0A150J9E7_9EURY</name>
<dbReference type="SUPFAM" id="SSF63825">
    <property type="entry name" value="YWTD domain"/>
    <property type="match status" value="1"/>
</dbReference>
<accession>A0A150J9E7</accession>
<gene>
    <name evidence="1" type="ORF">AMQ22_00058</name>
</gene>
<comment type="caution">
    <text evidence="1">The sequence shown here is derived from an EMBL/GenBank/DDBJ whole genome shotgun (WGS) entry which is preliminary data.</text>
</comment>
<organism evidence="1 2">
    <name type="scientific">Candidatus Methanofastidiosum methylothiophilum</name>
    <dbReference type="NCBI Taxonomy" id="1705564"/>
    <lineage>
        <taxon>Archaea</taxon>
        <taxon>Methanobacteriati</taxon>
        <taxon>Methanobacteriota</taxon>
        <taxon>Stenosarchaea group</taxon>
        <taxon>Candidatus Methanofastidiosia</taxon>
        <taxon>Candidatus Methanofastidiosales</taxon>
        <taxon>Candidatus Methanofastidiosaceae</taxon>
        <taxon>Candidatus Methanofastidiosum</taxon>
    </lineage>
</organism>
<dbReference type="Proteomes" id="UP000075398">
    <property type="component" value="Unassembled WGS sequence"/>
</dbReference>
<protein>
    <submittedName>
        <fullName evidence="1">Uncharacterized protein</fullName>
    </submittedName>
</protein>
<sequence>MVRDDCPKKQNRLPPWNFGVILNGYLYCLSNDTHKIHKFSFKDSEAILLGCTGTSNKYVFYDKDLEVVEDVEVKLEGSIDIPPAMSGHQMIIAGDYLAVTSWNDYHYFQRYDLQLINQDLEVVAGWLNTDMKGLDAICYDGNYIYVIGYQDFLIFDFELNRLKDSYIGGFDYSSMIIVDGVVYAVEWWYQTVSKIIPSIQNNTYITASREIDSELNNIVYFKGFLFTFGYSYKTYPYDIFKLDLDLVIKNKVYHGFTKAPTVILGEDYMYVLDDKSKLFRVDQDLNISNLKTTNLIGLVGLI</sequence>
<reference evidence="1 2" key="1">
    <citation type="journal article" date="2016" name="ISME J.">
        <title>Chasing the elusive Euryarchaeota class WSA2: genomes reveal a uniquely fastidious methyl-reducing methanogen.</title>
        <authorList>
            <person name="Nobu M.K."/>
            <person name="Narihiro T."/>
            <person name="Kuroda K."/>
            <person name="Mei R."/>
            <person name="Liu W.T."/>
        </authorList>
    </citation>
    <scope>NUCLEOTIDE SEQUENCE [LARGE SCALE GENOMIC DNA]</scope>
    <source>
        <strain evidence="1">U1lsi0528_Bin055</strain>
    </source>
</reference>
<evidence type="ECO:0000313" key="2">
    <source>
        <dbReference type="Proteomes" id="UP000075398"/>
    </source>
</evidence>
<dbReference type="EMBL" id="LNGC01000001">
    <property type="protein sequence ID" value="KYC53859.1"/>
    <property type="molecule type" value="Genomic_DNA"/>
</dbReference>
<proteinExistence type="predicted"/>